<dbReference type="Gene3D" id="3.20.20.70">
    <property type="entry name" value="Aldolase class I"/>
    <property type="match status" value="1"/>
</dbReference>
<proteinExistence type="inferred from homology"/>
<evidence type="ECO:0000259" key="14">
    <source>
        <dbReference type="Pfam" id="PF01729"/>
    </source>
</evidence>
<comment type="pathway">
    <text evidence="2">Cofactor biosynthesis; NAD(+) biosynthesis; nicotinate D-ribonucleotide from quinolinate: step 1/1.</text>
</comment>
<dbReference type="SUPFAM" id="SSF51690">
    <property type="entry name" value="Nicotinate/Quinolinate PRTase C-terminal domain-like"/>
    <property type="match status" value="1"/>
</dbReference>
<keyword evidence="8 12" id="KW-0808">Transferase</keyword>
<evidence type="ECO:0000313" key="17">
    <source>
        <dbReference type="Proteomes" id="UP000078532"/>
    </source>
</evidence>
<dbReference type="PIRSF" id="PIRSF006250">
    <property type="entry name" value="NadC_ModD"/>
    <property type="match status" value="1"/>
</dbReference>
<evidence type="ECO:0000256" key="10">
    <source>
        <dbReference type="ARBA" id="ARBA00047445"/>
    </source>
</evidence>
<comment type="subunit">
    <text evidence="4">Hexamer formed by 3 homodimers.</text>
</comment>
<dbReference type="GO" id="GO:0009435">
    <property type="term" value="P:NAD+ biosynthetic process"/>
    <property type="evidence" value="ECO:0007669"/>
    <property type="project" value="UniProtKB-UniPathway"/>
</dbReference>
<evidence type="ECO:0000313" key="16">
    <source>
        <dbReference type="EMBL" id="OAT80698.1"/>
    </source>
</evidence>
<feature type="domain" description="Quinolinate phosphoribosyl transferase C-terminal" evidence="14">
    <location>
        <begin position="110"/>
        <end position="275"/>
    </location>
</feature>
<protein>
    <recommendedName>
        <fullName evidence="11">Probable nicotinate-nucleotide pyrophosphorylase [carboxylating]</fullName>
        <ecNumber evidence="5">2.4.2.19</ecNumber>
    </recommendedName>
    <alternativeName>
        <fullName evidence="9">Quinolinate phosphoribosyltransferase [decarboxylating]</fullName>
    </alternativeName>
</protein>
<dbReference type="FunFam" id="3.90.1170.20:FF:000001">
    <property type="entry name" value="Nicotinate-nucleotide diphosphorylase (Carboxylating)"/>
    <property type="match status" value="1"/>
</dbReference>
<dbReference type="InterPro" id="IPR004393">
    <property type="entry name" value="NadC"/>
</dbReference>
<dbReference type="STRING" id="1838280.A6M21_13300"/>
<feature type="binding site" evidence="13">
    <location>
        <position position="216"/>
    </location>
    <ligand>
        <name>substrate</name>
    </ligand>
</feature>
<dbReference type="InterPro" id="IPR036068">
    <property type="entry name" value="Nicotinate_pribotase-like_C"/>
</dbReference>
<dbReference type="EC" id="2.4.2.19" evidence="5"/>
<feature type="binding site" evidence="13">
    <location>
        <begin position="131"/>
        <end position="133"/>
    </location>
    <ligand>
        <name>substrate</name>
    </ligand>
</feature>
<dbReference type="Proteomes" id="UP000078532">
    <property type="component" value="Unassembled WGS sequence"/>
</dbReference>
<dbReference type="Pfam" id="PF02749">
    <property type="entry name" value="QRPTase_N"/>
    <property type="match status" value="1"/>
</dbReference>
<comment type="function">
    <text evidence="1">Involved in the catabolism of quinolinic acid (QA).</text>
</comment>
<dbReference type="InterPro" id="IPR037128">
    <property type="entry name" value="Quinolinate_PRibosylTase_N_sf"/>
</dbReference>
<dbReference type="GO" id="GO:0004514">
    <property type="term" value="F:nicotinate-nucleotide diphosphorylase (carboxylating) activity"/>
    <property type="evidence" value="ECO:0007669"/>
    <property type="project" value="UniProtKB-EC"/>
</dbReference>
<dbReference type="Pfam" id="PF01729">
    <property type="entry name" value="QRPTase_C"/>
    <property type="match status" value="1"/>
</dbReference>
<evidence type="ECO:0000256" key="6">
    <source>
        <dbReference type="ARBA" id="ARBA00022642"/>
    </source>
</evidence>
<comment type="catalytic activity">
    <reaction evidence="10">
        <text>nicotinate beta-D-ribonucleotide + CO2 + diphosphate = quinolinate + 5-phospho-alpha-D-ribose 1-diphosphate + 2 H(+)</text>
        <dbReference type="Rhea" id="RHEA:12733"/>
        <dbReference type="ChEBI" id="CHEBI:15378"/>
        <dbReference type="ChEBI" id="CHEBI:16526"/>
        <dbReference type="ChEBI" id="CHEBI:29959"/>
        <dbReference type="ChEBI" id="CHEBI:33019"/>
        <dbReference type="ChEBI" id="CHEBI:57502"/>
        <dbReference type="ChEBI" id="CHEBI:58017"/>
        <dbReference type="EC" id="2.4.2.19"/>
    </reaction>
</comment>
<evidence type="ECO:0000256" key="11">
    <source>
        <dbReference type="ARBA" id="ARBA00069173"/>
    </source>
</evidence>
<feature type="domain" description="Quinolinate phosphoribosyl transferase N-terminal" evidence="15">
    <location>
        <begin position="23"/>
        <end position="108"/>
    </location>
</feature>
<feature type="binding site" evidence="13">
    <location>
        <position position="195"/>
    </location>
    <ligand>
        <name>substrate</name>
    </ligand>
</feature>
<comment type="similarity">
    <text evidence="3 12">Belongs to the NadC/ModD family.</text>
</comment>
<keyword evidence="6" id="KW-0662">Pyridine nucleotide biosynthesis</keyword>
<feature type="binding site" evidence="13">
    <location>
        <position position="98"/>
    </location>
    <ligand>
        <name>substrate</name>
    </ligand>
</feature>
<evidence type="ECO:0000256" key="9">
    <source>
        <dbReference type="ARBA" id="ARBA00033102"/>
    </source>
</evidence>
<dbReference type="Gene3D" id="3.90.1170.20">
    <property type="entry name" value="Quinolinate phosphoribosyl transferase, N-terminal domain"/>
    <property type="match status" value="1"/>
</dbReference>
<dbReference type="AlphaFoldDB" id="A0A1B7LCT8"/>
<dbReference type="EMBL" id="LYVF01000175">
    <property type="protein sequence ID" value="OAT80698.1"/>
    <property type="molecule type" value="Genomic_DNA"/>
</dbReference>
<evidence type="ECO:0000256" key="5">
    <source>
        <dbReference type="ARBA" id="ARBA00011944"/>
    </source>
</evidence>
<keyword evidence="17" id="KW-1185">Reference proteome</keyword>
<evidence type="ECO:0000256" key="2">
    <source>
        <dbReference type="ARBA" id="ARBA00004893"/>
    </source>
</evidence>
<evidence type="ECO:0000256" key="12">
    <source>
        <dbReference type="PIRNR" id="PIRNR006250"/>
    </source>
</evidence>
<dbReference type="PANTHER" id="PTHR32179">
    <property type="entry name" value="NICOTINATE-NUCLEOTIDE PYROPHOSPHORYLASE [CARBOXYLATING]"/>
    <property type="match status" value="1"/>
</dbReference>
<dbReference type="InterPro" id="IPR022412">
    <property type="entry name" value="Quinolinate_PRibosylTrfase_N"/>
</dbReference>
<dbReference type="PANTHER" id="PTHR32179:SF3">
    <property type="entry name" value="NICOTINATE-NUCLEOTIDE PYROPHOSPHORYLASE [CARBOXYLATING]"/>
    <property type="match status" value="1"/>
</dbReference>
<keyword evidence="7 12" id="KW-0328">Glycosyltransferase</keyword>
<evidence type="ECO:0000256" key="7">
    <source>
        <dbReference type="ARBA" id="ARBA00022676"/>
    </source>
</evidence>
<dbReference type="NCBIfam" id="TIGR00078">
    <property type="entry name" value="nadC"/>
    <property type="match status" value="1"/>
</dbReference>
<accession>A0A1B7LCT8</accession>
<feature type="binding site" evidence="13">
    <location>
        <begin position="260"/>
        <end position="262"/>
    </location>
    <ligand>
        <name>substrate</name>
    </ligand>
</feature>
<dbReference type="GO" id="GO:0005737">
    <property type="term" value="C:cytoplasm"/>
    <property type="evidence" value="ECO:0007669"/>
    <property type="project" value="TreeGrafter"/>
</dbReference>
<evidence type="ECO:0000256" key="1">
    <source>
        <dbReference type="ARBA" id="ARBA00003237"/>
    </source>
</evidence>
<feature type="binding site" evidence="13">
    <location>
        <begin position="239"/>
        <end position="241"/>
    </location>
    <ligand>
        <name>substrate</name>
    </ligand>
</feature>
<evidence type="ECO:0000256" key="13">
    <source>
        <dbReference type="PIRSR" id="PIRSR006250-1"/>
    </source>
</evidence>
<dbReference type="InterPro" id="IPR027277">
    <property type="entry name" value="NadC/ModD"/>
</dbReference>
<dbReference type="FunFam" id="3.20.20.70:FF:000030">
    <property type="entry name" value="Nicotinate-nucleotide pyrophosphorylase, carboxylating"/>
    <property type="match status" value="1"/>
</dbReference>
<evidence type="ECO:0000256" key="8">
    <source>
        <dbReference type="ARBA" id="ARBA00022679"/>
    </source>
</evidence>
<sequence>MLNELLLNDLIERVLAEDTGTGDVTTGSIVPPDYTTVGLIQAKEPGVVAGLPVARAVFRRLNRDISFQPRVREGEHIQAGQLLARVEGDARTILTGERVALNFLQRLSGIATYTDRLAGMVRDFPVKIVDTRKTTPGLRMLEKYAVRVGGGKNHRFGLYDAVLIKDNHIKVAGGIGRAVALARAAVPFLMKIEVEVEDLAGLEEALAAGADAVLLDNMDTAAMARAVELTAGRALLEASGGINEGNIIEVARTGVDYISLGALTHSARALDISLDVGEIKPLR</sequence>
<dbReference type="OrthoDB" id="9782546at2"/>
<evidence type="ECO:0000256" key="4">
    <source>
        <dbReference type="ARBA" id="ARBA00011218"/>
    </source>
</evidence>
<name>A0A1B7LCT8_9FIRM</name>
<evidence type="ECO:0000256" key="3">
    <source>
        <dbReference type="ARBA" id="ARBA00009400"/>
    </source>
</evidence>
<dbReference type="GO" id="GO:0034213">
    <property type="term" value="P:quinolinate catabolic process"/>
    <property type="evidence" value="ECO:0007669"/>
    <property type="project" value="TreeGrafter"/>
</dbReference>
<dbReference type="InterPro" id="IPR013785">
    <property type="entry name" value="Aldolase_TIM"/>
</dbReference>
<comment type="caution">
    <text evidence="16">The sequence shown here is derived from an EMBL/GenBank/DDBJ whole genome shotgun (WGS) entry which is preliminary data.</text>
</comment>
<dbReference type="CDD" id="cd01572">
    <property type="entry name" value="QPRTase"/>
    <property type="match status" value="1"/>
</dbReference>
<organism evidence="16 17">
    <name type="scientific">Desulfotomaculum copahuensis</name>
    <dbReference type="NCBI Taxonomy" id="1838280"/>
    <lineage>
        <taxon>Bacteria</taxon>
        <taxon>Bacillati</taxon>
        <taxon>Bacillota</taxon>
        <taxon>Clostridia</taxon>
        <taxon>Eubacteriales</taxon>
        <taxon>Desulfotomaculaceae</taxon>
        <taxon>Desulfotomaculum</taxon>
    </lineage>
</organism>
<dbReference type="RefSeq" id="WP_066669652.1">
    <property type="nucleotide sequence ID" value="NZ_LYVF01000175.1"/>
</dbReference>
<dbReference type="SUPFAM" id="SSF54675">
    <property type="entry name" value="Nicotinate/Quinolinate PRTase N-terminal domain-like"/>
    <property type="match status" value="1"/>
</dbReference>
<feature type="binding site" evidence="13">
    <location>
        <position position="165"/>
    </location>
    <ligand>
        <name>substrate</name>
    </ligand>
</feature>
<feature type="binding site" evidence="13">
    <location>
        <position position="155"/>
    </location>
    <ligand>
        <name>substrate</name>
    </ligand>
</feature>
<dbReference type="InterPro" id="IPR002638">
    <property type="entry name" value="Quinolinate_PRibosylTrfase_C"/>
</dbReference>
<dbReference type="UniPathway" id="UPA00253">
    <property type="reaction ID" value="UER00331"/>
</dbReference>
<evidence type="ECO:0000259" key="15">
    <source>
        <dbReference type="Pfam" id="PF02749"/>
    </source>
</evidence>
<gene>
    <name evidence="16" type="ORF">A6M21_13300</name>
</gene>
<reference evidence="16 17" key="1">
    <citation type="submission" date="2016-04" db="EMBL/GenBank/DDBJ databases">
        <authorList>
            <person name="Evans L.H."/>
            <person name="Alamgir A."/>
            <person name="Owens N."/>
            <person name="Weber N.D."/>
            <person name="Virtaneva K."/>
            <person name="Barbian K."/>
            <person name="Babar A."/>
            <person name="Rosenke K."/>
        </authorList>
    </citation>
    <scope>NUCLEOTIDE SEQUENCE [LARGE SCALE GENOMIC DNA]</scope>
    <source>
        <strain evidence="16 17">LMa1</strain>
    </source>
</reference>